<dbReference type="OrthoDB" id="10406546at2759"/>
<reference evidence="2 3" key="1">
    <citation type="submission" date="2016-07" db="EMBL/GenBank/DDBJ databases">
        <title>Pervasive Adenine N6-methylation of Active Genes in Fungi.</title>
        <authorList>
            <consortium name="DOE Joint Genome Institute"/>
            <person name="Mondo S.J."/>
            <person name="Dannebaum R.O."/>
            <person name="Kuo R.C."/>
            <person name="Labutti K."/>
            <person name="Haridas S."/>
            <person name="Kuo A."/>
            <person name="Salamov A."/>
            <person name="Ahrendt S.R."/>
            <person name="Lipzen A."/>
            <person name="Sullivan W."/>
            <person name="Andreopoulos W.B."/>
            <person name="Clum A."/>
            <person name="Lindquist E."/>
            <person name="Daum C."/>
            <person name="Ramamoorthy G.K."/>
            <person name="Gryganskyi A."/>
            <person name="Culley D."/>
            <person name="Magnuson J.K."/>
            <person name="James T.Y."/>
            <person name="O'Malley M.A."/>
            <person name="Stajich J.E."/>
            <person name="Spatafora J.W."/>
            <person name="Visel A."/>
            <person name="Grigoriev I.V."/>
        </authorList>
    </citation>
    <scope>NUCLEOTIDE SEQUENCE [LARGE SCALE GENOMIC DNA]</scope>
    <source>
        <strain evidence="2 3">JEL800</strain>
    </source>
</reference>
<accession>A0A1Y2CRL1</accession>
<feature type="compositionally biased region" description="Basic and acidic residues" evidence="1">
    <location>
        <begin position="186"/>
        <end position="196"/>
    </location>
</feature>
<keyword evidence="3" id="KW-1185">Reference proteome</keyword>
<gene>
    <name evidence="2" type="ORF">BCR33DRAFT_15795</name>
</gene>
<comment type="caution">
    <text evidence="2">The sequence shown here is derived from an EMBL/GenBank/DDBJ whole genome shotgun (WGS) entry which is preliminary data.</text>
</comment>
<protein>
    <submittedName>
        <fullName evidence="2">Uncharacterized protein</fullName>
    </submittedName>
</protein>
<feature type="region of interest" description="Disordered" evidence="1">
    <location>
        <begin position="167"/>
        <end position="219"/>
    </location>
</feature>
<dbReference type="Proteomes" id="UP000193642">
    <property type="component" value="Unassembled WGS sequence"/>
</dbReference>
<organism evidence="2 3">
    <name type="scientific">Rhizoclosmatium globosum</name>
    <dbReference type="NCBI Taxonomy" id="329046"/>
    <lineage>
        <taxon>Eukaryota</taxon>
        <taxon>Fungi</taxon>
        <taxon>Fungi incertae sedis</taxon>
        <taxon>Chytridiomycota</taxon>
        <taxon>Chytridiomycota incertae sedis</taxon>
        <taxon>Chytridiomycetes</taxon>
        <taxon>Chytridiales</taxon>
        <taxon>Chytriomycetaceae</taxon>
        <taxon>Rhizoclosmatium</taxon>
    </lineage>
</organism>
<proteinExistence type="predicted"/>
<name>A0A1Y2CRL1_9FUNG</name>
<evidence type="ECO:0000256" key="1">
    <source>
        <dbReference type="SAM" id="MobiDB-lite"/>
    </source>
</evidence>
<dbReference type="AlphaFoldDB" id="A0A1Y2CRL1"/>
<feature type="compositionally biased region" description="Pro residues" evidence="1">
    <location>
        <begin position="171"/>
        <end position="185"/>
    </location>
</feature>
<sequence length="275" mass="31228">MTDQNVVRLVADLQRKISQLDMQISLMKPIAQQVADIVGQTRTDSDVNRSVTINTKNRTSVIDRQKTISKDTDLKSPKAEDSKLLNQDDWLKSFAFNYVPQPDGPAKPDEKIVPVTDERDKIFEEAEQKEKGISIWRTKTSFKKDKGLLSESRKLLSAFSDSSKKLDILSPPVPKLRPENGPPKKNPIETLKRQETQRLSVTSQSSDESDSSAAYNPSQTISLDETMLRKEYDSLARTASKNYTSMKGRRGSQRVTKRMIVHQMIVARNRTVKEF</sequence>
<evidence type="ECO:0000313" key="2">
    <source>
        <dbReference type="EMBL" id="ORY48995.1"/>
    </source>
</evidence>
<evidence type="ECO:0000313" key="3">
    <source>
        <dbReference type="Proteomes" id="UP000193642"/>
    </source>
</evidence>
<dbReference type="EMBL" id="MCGO01000010">
    <property type="protein sequence ID" value="ORY48995.1"/>
    <property type="molecule type" value="Genomic_DNA"/>
</dbReference>